<dbReference type="InterPro" id="IPR010987">
    <property type="entry name" value="Glutathione-S-Trfase_C-like"/>
</dbReference>
<dbReference type="Gene3D" id="3.40.30.10">
    <property type="entry name" value="Glutaredoxin"/>
    <property type="match status" value="1"/>
</dbReference>
<dbReference type="EC" id="2.5.1.18" evidence="2"/>
<keyword evidence="3" id="KW-0808">Transferase</keyword>
<dbReference type="GeneID" id="54304344"/>
<evidence type="ECO:0000313" key="9">
    <source>
        <dbReference type="Proteomes" id="UP000799438"/>
    </source>
</evidence>
<dbReference type="SFLD" id="SFLDG00358">
    <property type="entry name" value="Main_(cytGST)"/>
    <property type="match status" value="1"/>
</dbReference>
<protein>
    <recommendedName>
        <fullName evidence="2">glutathione transferase</fullName>
        <ecNumber evidence="2">2.5.1.18</ecNumber>
    </recommendedName>
</protein>
<name>A0A6A6B8B8_9PEZI</name>
<dbReference type="InterPro" id="IPR036249">
    <property type="entry name" value="Thioredoxin-like_sf"/>
</dbReference>
<sequence>MTFTLHHLQRSQSERIVWLCEELGIPYELKTYRRDQQTLLAPPELKALHPAGSAPVLTDGDVTIAESGAIAEYIINRYAPPSHNLTVPASAPAKEYAEYLYWLHFANGSLQPTLMIPMMISFTGLGSLPAVATHPSLGAINGRVDAAFKALDARLRETGNWLAGDKFTLADIMTVFTMSTMRLFEPFSLDGYDGIVAWLERVGRREAYQRAIEKGEKGETRGVVPTLMREAPKGIRSG</sequence>
<comment type="similarity">
    <text evidence="1 5">Belongs to the GST superfamily.</text>
</comment>
<evidence type="ECO:0000256" key="2">
    <source>
        <dbReference type="ARBA" id="ARBA00012452"/>
    </source>
</evidence>
<dbReference type="GO" id="GO:0005737">
    <property type="term" value="C:cytoplasm"/>
    <property type="evidence" value="ECO:0007669"/>
    <property type="project" value="UniProtKB-ARBA"/>
</dbReference>
<dbReference type="Gene3D" id="1.20.1050.10">
    <property type="match status" value="1"/>
</dbReference>
<dbReference type="AlphaFoldDB" id="A0A6A6B8B8"/>
<reference evidence="8" key="1">
    <citation type="journal article" date="2020" name="Stud. Mycol.">
        <title>101 Dothideomycetes genomes: a test case for predicting lifestyles and emergence of pathogens.</title>
        <authorList>
            <person name="Haridas S."/>
            <person name="Albert R."/>
            <person name="Binder M."/>
            <person name="Bloem J."/>
            <person name="Labutti K."/>
            <person name="Salamov A."/>
            <person name="Andreopoulos B."/>
            <person name="Baker S."/>
            <person name="Barry K."/>
            <person name="Bills G."/>
            <person name="Bluhm B."/>
            <person name="Cannon C."/>
            <person name="Castanera R."/>
            <person name="Culley D."/>
            <person name="Daum C."/>
            <person name="Ezra D."/>
            <person name="Gonzalez J."/>
            <person name="Henrissat B."/>
            <person name="Kuo A."/>
            <person name="Liang C."/>
            <person name="Lipzen A."/>
            <person name="Lutzoni F."/>
            <person name="Magnuson J."/>
            <person name="Mondo S."/>
            <person name="Nolan M."/>
            <person name="Ohm R."/>
            <person name="Pangilinan J."/>
            <person name="Park H.-J."/>
            <person name="Ramirez L."/>
            <person name="Alfaro M."/>
            <person name="Sun H."/>
            <person name="Tritt A."/>
            <person name="Yoshinaga Y."/>
            <person name="Zwiers L.-H."/>
            <person name="Turgeon B."/>
            <person name="Goodwin S."/>
            <person name="Spatafora J."/>
            <person name="Crous P."/>
            <person name="Grigoriev I."/>
        </authorList>
    </citation>
    <scope>NUCLEOTIDE SEQUENCE</scope>
    <source>
        <strain evidence="8">CBS 121167</strain>
    </source>
</reference>
<dbReference type="PANTHER" id="PTHR44051">
    <property type="entry name" value="GLUTATHIONE S-TRANSFERASE-RELATED"/>
    <property type="match status" value="1"/>
</dbReference>
<evidence type="ECO:0000256" key="5">
    <source>
        <dbReference type="RuleBase" id="RU003494"/>
    </source>
</evidence>
<feature type="domain" description="GST C-terminal" evidence="7">
    <location>
        <begin position="92"/>
        <end position="226"/>
    </location>
</feature>
<keyword evidence="9" id="KW-1185">Reference proteome</keyword>
<dbReference type="InterPro" id="IPR004045">
    <property type="entry name" value="Glutathione_S-Trfase_N"/>
</dbReference>
<dbReference type="PANTHER" id="PTHR44051:SF9">
    <property type="entry name" value="GLUTATHIONE S-TRANSFERASE 1"/>
    <property type="match status" value="1"/>
</dbReference>
<accession>A0A6A6B8B8</accession>
<feature type="domain" description="GST N-terminal" evidence="6">
    <location>
        <begin position="1"/>
        <end position="82"/>
    </location>
</feature>
<dbReference type="GO" id="GO:0004602">
    <property type="term" value="F:glutathione peroxidase activity"/>
    <property type="evidence" value="ECO:0007669"/>
    <property type="project" value="UniProtKB-ARBA"/>
</dbReference>
<dbReference type="InterPro" id="IPR040079">
    <property type="entry name" value="Glutathione_S-Trfase"/>
</dbReference>
<dbReference type="Proteomes" id="UP000799438">
    <property type="component" value="Unassembled WGS sequence"/>
</dbReference>
<evidence type="ECO:0000256" key="3">
    <source>
        <dbReference type="ARBA" id="ARBA00022679"/>
    </source>
</evidence>
<organism evidence="8 9">
    <name type="scientific">Aplosporella prunicola CBS 121167</name>
    <dbReference type="NCBI Taxonomy" id="1176127"/>
    <lineage>
        <taxon>Eukaryota</taxon>
        <taxon>Fungi</taxon>
        <taxon>Dikarya</taxon>
        <taxon>Ascomycota</taxon>
        <taxon>Pezizomycotina</taxon>
        <taxon>Dothideomycetes</taxon>
        <taxon>Dothideomycetes incertae sedis</taxon>
        <taxon>Botryosphaeriales</taxon>
        <taxon>Aplosporellaceae</taxon>
        <taxon>Aplosporella</taxon>
    </lineage>
</organism>
<dbReference type="PROSITE" id="PS50405">
    <property type="entry name" value="GST_CTER"/>
    <property type="match status" value="1"/>
</dbReference>
<evidence type="ECO:0000259" key="7">
    <source>
        <dbReference type="PROSITE" id="PS50405"/>
    </source>
</evidence>
<comment type="catalytic activity">
    <reaction evidence="4">
        <text>RX + glutathione = an S-substituted glutathione + a halide anion + H(+)</text>
        <dbReference type="Rhea" id="RHEA:16437"/>
        <dbReference type="ChEBI" id="CHEBI:15378"/>
        <dbReference type="ChEBI" id="CHEBI:16042"/>
        <dbReference type="ChEBI" id="CHEBI:17792"/>
        <dbReference type="ChEBI" id="CHEBI:57925"/>
        <dbReference type="ChEBI" id="CHEBI:90779"/>
        <dbReference type="EC" id="2.5.1.18"/>
    </reaction>
</comment>
<dbReference type="FunFam" id="3.40.30.10:FF:000156">
    <property type="entry name" value="Glutathione S-transferase 1"/>
    <property type="match status" value="1"/>
</dbReference>
<evidence type="ECO:0000256" key="1">
    <source>
        <dbReference type="ARBA" id="ARBA00007409"/>
    </source>
</evidence>
<evidence type="ECO:0000313" key="8">
    <source>
        <dbReference type="EMBL" id="KAF2140399.1"/>
    </source>
</evidence>
<dbReference type="PROSITE" id="PS50404">
    <property type="entry name" value="GST_NTER"/>
    <property type="match status" value="1"/>
</dbReference>
<proteinExistence type="inferred from homology"/>
<dbReference type="SUPFAM" id="SSF52833">
    <property type="entry name" value="Thioredoxin-like"/>
    <property type="match status" value="1"/>
</dbReference>
<dbReference type="Pfam" id="PF00043">
    <property type="entry name" value="GST_C"/>
    <property type="match status" value="1"/>
</dbReference>
<dbReference type="InterPro" id="IPR036282">
    <property type="entry name" value="Glutathione-S-Trfase_C_sf"/>
</dbReference>
<dbReference type="EMBL" id="ML995490">
    <property type="protein sequence ID" value="KAF2140399.1"/>
    <property type="molecule type" value="Genomic_DNA"/>
</dbReference>
<dbReference type="RefSeq" id="XP_033396112.1">
    <property type="nucleotide sequence ID" value="XM_033546837.1"/>
</dbReference>
<dbReference type="SUPFAM" id="SSF47616">
    <property type="entry name" value="GST C-terminal domain-like"/>
    <property type="match status" value="1"/>
</dbReference>
<gene>
    <name evidence="8" type="ORF">K452DRAFT_55253</name>
</gene>
<dbReference type="Pfam" id="PF02798">
    <property type="entry name" value="GST_N"/>
    <property type="match status" value="1"/>
</dbReference>
<dbReference type="InterPro" id="IPR004046">
    <property type="entry name" value="GST_C"/>
</dbReference>
<evidence type="ECO:0000256" key="4">
    <source>
        <dbReference type="ARBA" id="ARBA00047960"/>
    </source>
</evidence>
<dbReference type="SFLD" id="SFLDG01150">
    <property type="entry name" value="Main.1:_Beta-like"/>
    <property type="match status" value="1"/>
</dbReference>
<dbReference type="SFLD" id="SFLDS00019">
    <property type="entry name" value="Glutathione_Transferase_(cytos"/>
    <property type="match status" value="1"/>
</dbReference>
<dbReference type="OrthoDB" id="2309723at2759"/>
<dbReference type="GO" id="GO:0004364">
    <property type="term" value="F:glutathione transferase activity"/>
    <property type="evidence" value="ECO:0007669"/>
    <property type="project" value="UniProtKB-EC"/>
</dbReference>
<dbReference type="CDD" id="cd03046">
    <property type="entry name" value="GST_N_GTT1_like"/>
    <property type="match status" value="1"/>
</dbReference>
<evidence type="ECO:0000259" key="6">
    <source>
        <dbReference type="PROSITE" id="PS50404"/>
    </source>
</evidence>